<feature type="compositionally biased region" description="Basic and acidic residues" evidence="3">
    <location>
        <begin position="292"/>
        <end position="306"/>
    </location>
</feature>
<dbReference type="SMART" id="SM00212">
    <property type="entry name" value="UBCc"/>
    <property type="match status" value="1"/>
</dbReference>
<dbReference type="InterPro" id="IPR016135">
    <property type="entry name" value="UBQ-conjugating_enzyme/RWD"/>
</dbReference>
<dbReference type="AlphaFoldDB" id="A0AAP0X703"/>
<evidence type="ECO:0000313" key="5">
    <source>
        <dbReference type="EMBL" id="KAK9288233.1"/>
    </source>
</evidence>
<accession>A0AAP0X703</accession>
<evidence type="ECO:0000259" key="4">
    <source>
        <dbReference type="PROSITE" id="PS50127"/>
    </source>
</evidence>
<feature type="domain" description="UBC core" evidence="4">
    <location>
        <begin position="53"/>
        <end position="213"/>
    </location>
</feature>
<sequence length="317" mass="36083">MASGEIDETNGIDTAEAETKQFDIVTDHSDHHYANLNPSSEDQDSTFTNAGSSVRKKIMQEWNILKNNLPDTIFVQAYEGRIDLLRAVIIGPAGTPYHDGLFFFDLAFPSDYPNQPPLVYYHSHGLRLNPNLYAKGYVCLSLLNTWHGNEEEMWNPSGSTILQVLLSLQALVLNEEPYFNEPGYEKFREMPETQKISNNYSEEAFMLSCKTMLFLLQKPPKNFEDFVAQHFLERADVILRACKAYADGHMRVGYYQDDGSSSTSTTVEVSSNFKQSMDKLYADLETAFNKNKDSMQEKSEEMKETACAEPQQTMEVH</sequence>
<dbReference type="PANTHER" id="PTHR46116:SF19">
    <property type="entry name" value="UBIQUITIN-CONJUGATING ENZYME FAMILY PROTEIN"/>
    <property type="match status" value="1"/>
</dbReference>
<evidence type="ECO:0000256" key="3">
    <source>
        <dbReference type="SAM" id="MobiDB-lite"/>
    </source>
</evidence>
<keyword evidence="1" id="KW-0808">Transferase</keyword>
<comment type="caution">
    <text evidence="5">The sequence shown here is derived from an EMBL/GenBank/DDBJ whole genome shotgun (WGS) entry which is preliminary data.</text>
</comment>
<name>A0AAP0X703_LIQFO</name>
<evidence type="ECO:0000256" key="1">
    <source>
        <dbReference type="ARBA" id="ARBA00022679"/>
    </source>
</evidence>
<dbReference type="FunFam" id="3.10.110.10:FF:000133">
    <property type="entry name" value="Putative ubiquitin-conjugating enzyme E2 38"/>
    <property type="match status" value="1"/>
</dbReference>
<dbReference type="InterPro" id="IPR000608">
    <property type="entry name" value="UBC"/>
</dbReference>
<keyword evidence="6" id="KW-1185">Reference proteome</keyword>
<dbReference type="GO" id="GO:0061631">
    <property type="term" value="F:ubiquitin conjugating enzyme activity"/>
    <property type="evidence" value="ECO:0007669"/>
    <property type="project" value="TreeGrafter"/>
</dbReference>
<dbReference type="Gene3D" id="3.10.110.10">
    <property type="entry name" value="Ubiquitin Conjugating Enzyme"/>
    <property type="match status" value="1"/>
</dbReference>
<reference evidence="5 6" key="1">
    <citation type="journal article" date="2024" name="Plant J.">
        <title>Genome sequences and population genomics reveal climatic adaptation and genomic divergence between two closely related sweetgum species.</title>
        <authorList>
            <person name="Xu W.Q."/>
            <person name="Ren C.Q."/>
            <person name="Zhang X.Y."/>
            <person name="Comes H.P."/>
            <person name="Liu X.H."/>
            <person name="Li Y.G."/>
            <person name="Kettle C.J."/>
            <person name="Jalonen R."/>
            <person name="Gaisberger H."/>
            <person name="Ma Y.Z."/>
            <person name="Qiu Y.X."/>
        </authorList>
    </citation>
    <scope>NUCLEOTIDE SEQUENCE [LARGE SCALE GENOMIC DNA]</scope>
    <source>
        <strain evidence="5">Hangzhou</strain>
    </source>
</reference>
<dbReference type="CDD" id="cd23837">
    <property type="entry name" value="UBCc_UBE2O"/>
    <property type="match status" value="1"/>
</dbReference>
<gene>
    <name evidence="5" type="ORF">L1049_016682</name>
</gene>
<dbReference type="SUPFAM" id="SSF54495">
    <property type="entry name" value="UBC-like"/>
    <property type="match status" value="1"/>
</dbReference>
<dbReference type="Pfam" id="PF00179">
    <property type="entry name" value="UQ_con"/>
    <property type="match status" value="1"/>
</dbReference>
<evidence type="ECO:0000313" key="6">
    <source>
        <dbReference type="Proteomes" id="UP001415857"/>
    </source>
</evidence>
<dbReference type="Proteomes" id="UP001415857">
    <property type="component" value="Unassembled WGS sequence"/>
</dbReference>
<evidence type="ECO:0000256" key="2">
    <source>
        <dbReference type="ARBA" id="ARBA00022786"/>
    </source>
</evidence>
<dbReference type="PROSITE" id="PS50127">
    <property type="entry name" value="UBC_2"/>
    <property type="match status" value="1"/>
</dbReference>
<feature type="region of interest" description="Disordered" evidence="3">
    <location>
        <begin position="292"/>
        <end position="317"/>
    </location>
</feature>
<proteinExistence type="predicted"/>
<dbReference type="EMBL" id="JBBPBK010000003">
    <property type="protein sequence ID" value="KAK9288233.1"/>
    <property type="molecule type" value="Genomic_DNA"/>
</dbReference>
<organism evidence="5 6">
    <name type="scientific">Liquidambar formosana</name>
    <name type="common">Formosan gum</name>
    <dbReference type="NCBI Taxonomy" id="63359"/>
    <lineage>
        <taxon>Eukaryota</taxon>
        <taxon>Viridiplantae</taxon>
        <taxon>Streptophyta</taxon>
        <taxon>Embryophyta</taxon>
        <taxon>Tracheophyta</taxon>
        <taxon>Spermatophyta</taxon>
        <taxon>Magnoliopsida</taxon>
        <taxon>eudicotyledons</taxon>
        <taxon>Gunneridae</taxon>
        <taxon>Pentapetalae</taxon>
        <taxon>Saxifragales</taxon>
        <taxon>Altingiaceae</taxon>
        <taxon>Liquidambar</taxon>
    </lineage>
</organism>
<protein>
    <recommendedName>
        <fullName evidence="4">UBC core domain-containing protein</fullName>
    </recommendedName>
</protein>
<dbReference type="PANTHER" id="PTHR46116">
    <property type="entry name" value="(E3-INDEPENDENT) E2 UBIQUITIN-CONJUGATING ENZYME"/>
    <property type="match status" value="1"/>
</dbReference>
<keyword evidence="2" id="KW-0833">Ubl conjugation pathway</keyword>